<evidence type="ECO:0000313" key="1">
    <source>
        <dbReference type="EMBL" id="QJA68629.1"/>
    </source>
</evidence>
<protein>
    <submittedName>
        <fullName evidence="1">Uncharacterized protein</fullName>
    </submittedName>
</protein>
<dbReference type="AlphaFoldDB" id="A0A6M3JEK7"/>
<organism evidence="1">
    <name type="scientific">viral metagenome</name>
    <dbReference type="NCBI Taxonomy" id="1070528"/>
    <lineage>
        <taxon>unclassified sequences</taxon>
        <taxon>metagenomes</taxon>
        <taxon>organismal metagenomes</taxon>
    </lineage>
</organism>
<dbReference type="EMBL" id="MT141634">
    <property type="protein sequence ID" value="QJA68629.1"/>
    <property type="molecule type" value="Genomic_DNA"/>
</dbReference>
<accession>A0A6M3JEK7</accession>
<proteinExistence type="predicted"/>
<gene>
    <name evidence="1" type="ORF">MM415A06052_0008</name>
</gene>
<reference evidence="1" key="1">
    <citation type="submission" date="2020-03" db="EMBL/GenBank/DDBJ databases">
        <title>The deep terrestrial virosphere.</title>
        <authorList>
            <person name="Holmfeldt K."/>
            <person name="Nilsson E."/>
            <person name="Simone D."/>
            <person name="Lopez-Fernandez M."/>
            <person name="Wu X."/>
            <person name="de Brujin I."/>
            <person name="Lundin D."/>
            <person name="Andersson A."/>
            <person name="Bertilsson S."/>
            <person name="Dopson M."/>
        </authorList>
    </citation>
    <scope>NUCLEOTIDE SEQUENCE</scope>
    <source>
        <strain evidence="1">MM415A06052</strain>
    </source>
</reference>
<name>A0A6M3JEK7_9ZZZZ</name>
<sequence length="57" mass="6411">MDTIEKLEEGKITCFLCQYLPAKYNRRLDFGIATITIKLCEVCIGLDKDSVVAALSR</sequence>